<reference evidence="1 2" key="1">
    <citation type="submission" date="2024-02" db="EMBL/GenBank/DDBJ databases">
        <title>De novo assembly and annotation of 12 fungi associated with fruit tree decline syndrome in Ontario, Canada.</title>
        <authorList>
            <person name="Sulman M."/>
            <person name="Ellouze W."/>
            <person name="Ilyukhin E."/>
        </authorList>
    </citation>
    <scope>NUCLEOTIDE SEQUENCE [LARGE SCALE GENOMIC DNA]</scope>
    <source>
        <strain evidence="1 2">M169</strain>
    </source>
</reference>
<sequence length="85" mass="8955">MWRPIQNGLILPAAAILDELSAAVPVPVADPLLVDVPAEVMPLAVEFRPPSPVPVADAVELADVAPDEPDEELDVSLVQLAVKKT</sequence>
<keyword evidence="2" id="KW-1185">Reference proteome</keyword>
<evidence type="ECO:0000313" key="2">
    <source>
        <dbReference type="Proteomes" id="UP001430848"/>
    </source>
</evidence>
<dbReference type="Proteomes" id="UP001430848">
    <property type="component" value="Unassembled WGS sequence"/>
</dbReference>
<accession>A0ABR1PGM2</accession>
<gene>
    <name evidence="1" type="ORF">SLS63_003341</name>
</gene>
<organism evidence="1 2">
    <name type="scientific">Diaporthe eres</name>
    <name type="common">Phomopsis oblonga</name>
    <dbReference type="NCBI Taxonomy" id="83184"/>
    <lineage>
        <taxon>Eukaryota</taxon>
        <taxon>Fungi</taxon>
        <taxon>Dikarya</taxon>
        <taxon>Ascomycota</taxon>
        <taxon>Pezizomycotina</taxon>
        <taxon>Sordariomycetes</taxon>
        <taxon>Sordariomycetidae</taxon>
        <taxon>Diaporthales</taxon>
        <taxon>Diaporthaceae</taxon>
        <taxon>Diaporthe</taxon>
        <taxon>Diaporthe eres species complex</taxon>
    </lineage>
</organism>
<protein>
    <submittedName>
        <fullName evidence="1">Uncharacterized protein</fullName>
    </submittedName>
</protein>
<evidence type="ECO:0000313" key="1">
    <source>
        <dbReference type="EMBL" id="KAK7736364.1"/>
    </source>
</evidence>
<proteinExistence type="predicted"/>
<comment type="caution">
    <text evidence="1">The sequence shown here is derived from an EMBL/GenBank/DDBJ whole genome shotgun (WGS) entry which is preliminary data.</text>
</comment>
<dbReference type="EMBL" id="JAKNSF020000010">
    <property type="protein sequence ID" value="KAK7736364.1"/>
    <property type="molecule type" value="Genomic_DNA"/>
</dbReference>
<name>A0ABR1PGM2_DIAER</name>